<dbReference type="Proteomes" id="UP000630936">
    <property type="component" value="Unassembled WGS sequence"/>
</dbReference>
<feature type="compositionally biased region" description="Polar residues" evidence="1">
    <location>
        <begin position="139"/>
        <end position="150"/>
    </location>
</feature>
<sequence length="150" mass="15881">MLEFTAADGGEPDGQALIRRRAAREPFGVLSAEPERGYRGEPAGPTLRTPAVECAAPASAAADRADIPEVGAPSEGGGESLYRQREARRNPRHRGQLVERGGVRQRRAARSRPSLGPARLPGSLVTAAAPGHDECRPRNSPSSQLDWGLG</sequence>
<protein>
    <submittedName>
        <fullName evidence="2">Uncharacterized protein</fullName>
    </submittedName>
</protein>
<feature type="compositionally biased region" description="Low complexity" evidence="1">
    <location>
        <begin position="51"/>
        <end position="62"/>
    </location>
</feature>
<gene>
    <name evidence="2" type="ORF">GCM10010387_46160</name>
</gene>
<dbReference type="AlphaFoldDB" id="A0A918UYU7"/>
<feature type="region of interest" description="Disordered" evidence="1">
    <location>
        <begin position="1"/>
        <end position="150"/>
    </location>
</feature>
<reference evidence="2" key="1">
    <citation type="journal article" date="2014" name="Int. J. Syst. Evol. Microbiol.">
        <title>Complete genome sequence of Corynebacterium casei LMG S-19264T (=DSM 44701T), isolated from a smear-ripened cheese.</title>
        <authorList>
            <consortium name="US DOE Joint Genome Institute (JGI-PGF)"/>
            <person name="Walter F."/>
            <person name="Albersmeier A."/>
            <person name="Kalinowski J."/>
            <person name="Ruckert C."/>
        </authorList>
    </citation>
    <scope>NUCLEOTIDE SEQUENCE</scope>
    <source>
        <strain evidence="2">JCM 4988</strain>
    </source>
</reference>
<accession>A0A918UYU7</accession>
<evidence type="ECO:0000313" key="2">
    <source>
        <dbReference type="EMBL" id="GGZ46480.1"/>
    </source>
</evidence>
<dbReference type="EMBL" id="BMWG01000016">
    <property type="protein sequence ID" value="GGZ46480.1"/>
    <property type="molecule type" value="Genomic_DNA"/>
</dbReference>
<evidence type="ECO:0000256" key="1">
    <source>
        <dbReference type="SAM" id="MobiDB-lite"/>
    </source>
</evidence>
<evidence type="ECO:0000313" key="3">
    <source>
        <dbReference type="Proteomes" id="UP000630936"/>
    </source>
</evidence>
<name>A0A918UYU7_9ACTN</name>
<reference evidence="2" key="2">
    <citation type="submission" date="2020-09" db="EMBL/GenBank/DDBJ databases">
        <authorList>
            <person name="Sun Q."/>
            <person name="Ohkuma M."/>
        </authorList>
    </citation>
    <scope>NUCLEOTIDE SEQUENCE</scope>
    <source>
        <strain evidence="2">JCM 4988</strain>
    </source>
</reference>
<organism evidence="2 3">
    <name type="scientific">Streptomyces inusitatus</name>
    <dbReference type="NCBI Taxonomy" id="68221"/>
    <lineage>
        <taxon>Bacteria</taxon>
        <taxon>Bacillati</taxon>
        <taxon>Actinomycetota</taxon>
        <taxon>Actinomycetes</taxon>
        <taxon>Kitasatosporales</taxon>
        <taxon>Streptomycetaceae</taxon>
        <taxon>Streptomyces</taxon>
    </lineage>
</organism>
<proteinExistence type="predicted"/>
<keyword evidence="3" id="KW-1185">Reference proteome</keyword>
<comment type="caution">
    <text evidence="2">The sequence shown here is derived from an EMBL/GenBank/DDBJ whole genome shotgun (WGS) entry which is preliminary data.</text>
</comment>